<dbReference type="Pfam" id="PF00263">
    <property type="entry name" value="Secretin"/>
    <property type="match status" value="1"/>
</dbReference>
<dbReference type="InterPro" id="IPR050810">
    <property type="entry name" value="Bact_Secretion_Sys_Channel"/>
</dbReference>
<evidence type="ECO:0000256" key="6">
    <source>
        <dbReference type="SAM" id="MobiDB-lite"/>
    </source>
</evidence>
<dbReference type="InterPro" id="IPR004846">
    <property type="entry name" value="T2SS/T3SS_dom"/>
</dbReference>
<dbReference type="KEGG" id="sdyn:Mal52_39110"/>
<organism evidence="10 11">
    <name type="scientific">Symmachiella dynata</name>
    <dbReference type="NCBI Taxonomy" id="2527995"/>
    <lineage>
        <taxon>Bacteria</taxon>
        <taxon>Pseudomonadati</taxon>
        <taxon>Planctomycetota</taxon>
        <taxon>Planctomycetia</taxon>
        <taxon>Planctomycetales</taxon>
        <taxon>Planctomycetaceae</taxon>
        <taxon>Symmachiella</taxon>
    </lineage>
</organism>
<evidence type="ECO:0000256" key="7">
    <source>
        <dbReference type="SAM" id="SignalP"/>
    </source>
</evidence>
<keyword evidence="5" id="KW-0813">Transport</keyword>
<reference evidence="10 11" key="1">
    <citation type="submission" date="2019-02" db="EMBL/GenBank/DDBJ databases">
        <title>Deep-cultivation of Planctomycetes and their phenomic and genomic characterization uncovers novel biology.</title>
        <authorList>
            <person name="Wiegand S."/>
            <person name="Jogler M."/>
            <person name="Boedeker C."/>
            <person name="Pinto D."/>
            <person name="Vollmers J."/>
            <person name="Rivas-Marin E."/>
            <person name="Kohn T."/>
            <person name="Peeters S.H."/>
            <person name="Heuer A."/>
            <person name="Rast P."/>
            <person name="Oberbeckmann S."/>
            <person name="Bunk B."/>
            <person name="Jeske O."/>
            <person name="Meyerdierks A."/>
            <person name="Storesund J.E."/>
            <person name="Kallscheuer N."/>
            <person name="Luecker S."/>
            <person name="Lage O.M."/>
            <person name="Pohl T."/>
            <person name="Merkel B.J."/>
            <person name="Hornburger P."/>
            <person name="Mueller R.-W."/>
            <person name="Bruemmer F."/>
            <person name="Labrenz M."/>
            <person name="Spormann A.M."/>
            <person name="Op den Camp H."/>
            <person name="Overmann J."/>
            <person name="Amann R."/>
            <person name="Jetten M.S.M."/>
            <person name="Mascher T."/>
            <person name="Medema M.H."/>
            <person name="Devos D.P."/>
            <person name="Kaster A.-K."/>
            <person name="Ovreas L."/>
            <person name="Rohde M."/>
            <person name="Galperin M.Y."/>
            <person name="Jogler C."/>
        </authorList>
    </citation>
    <scope>NUCLEOTIDE SEQUENCE [LARGE SCALE GENOMIC DNA]</scope>
    <source>
        <strain evidence="10 11">Mal52</strain>
    </source>
</reference>
<feature type="chain" id="PRO_5022131974" evidence="7">
    <location>
        <begin position="31"/>
        <end position="1264"/>
    </location>
</feature>
<dbReference type="InterPro" id="IPR001775">
    <property type="entry name" value="GspD/PilQ"/>
</dbReference>
<dbReference type="PANTHER" id="PTHR30332">
    <property type="entry name" value="PROBABLE GENERAL SECRETION PATHWAY PROTEIN D"/>
    <property type="match status" value="1"/>
</dbReference>
<feature type="region of interest" description="Disordered" evidence="6">
    <location>
        <begin position="590"/>
        <end position="612"/>
    </location>
</feature>
<evidence type="ECO:0000256" key="1">
    <source>
        <dbReference type="ARBA" id="ARBA00004370"/>
    </source>
</evidence>
<evidence type="ECO:0000259" key="9">
    <source>
        <dbReference type="Pfam" id="PF03958"/>
    </source>
</evidence>
<feature type="compositionally biased region" description="Low complexity" evidence="6">
    <location>
        <begin position="335"/>
        <end position="345"/>
    </location>
</feature>
<evidence type="ECO:0000256" key="4">
    <source>
        <dbReference type="RuleBase" id="RU004003"/>
    </source>
</evidence>
<dbReference type="GO" id="GO:0009279">
    <property type="term" value="C:cell outer membrane"/>
    <property type="evidence" value="ECO:0007669"/>
    <property type="project" value="UniProtKB-SubCell"/>
</dbReference>
<feature type="compositionally biased region" description="Gly residues" evidence="6">
    <location>
        <begin position="595"/>
        <end position="612"/>
    </location>
</feature>
<dbReference type="InterPro" id="IPR005644">
    <property type="entry name" value="NolW-like"/>
</dbReference>
<feature type="domain" description="Type II/III secretion system secretin-like" evidence="8">
    <location>
        <begin position="980"/>
        <end position="1154"/>
    </location>
</feature>
<dbReference type="AlphaFoldDB" id="A0A517ZSF1"/>
<dbReference type="GO" id="GO:0009306">
    <property type="term" value="P:protein secretion"/>
    <property type="evidence" value="ECO:0007669"/>
    <property type="project" value="InterPro"/>
</dbReference>
<evidence type="ECO:0000256" key="5">
    <source>
        <dbReference type="RuleBase" id="RU004004"/>
    </source>
</evidence>
<dbReference type="Proteomes" id="UP000319383">
    <property type="component" value="Chromosome"/>
</dbReference>
<feature type="domain" description="NolW-like" evidence="9">
    <location>
        <begin position="564"/>
        <end position="680"/>
    </location>
</feature>
<comment type="similarity">
    <text evidence="4">Belongs to the bacterial secretin family.</text>
</comment>
<feature type="region of interest" description="Disordered" evidence="6">
    <location>
        <begin position="1214"/>
        <end position="1236"/>
    </location>
</feature>
<evidence type="ECO:0000256" key="2">
    <source>
        <dbReference type="ARBA" id="ARBA00022729"/>
    </source>
</evidence>
<evidence type="ECO:0000259" key="8">
    <source>
        <dbReference type="Pfam" id="PF00263"/>
    </source>
</evidence>
<dbReference type="PANTHER" id="PTHR30332:SF24">
    <property type="entry name" value="SECRETIN GSPD-RELATED"/>
    <property type="match status" value="1"/>
</dbReference>
<dbReference type="EMBL" id="CP036276">
    <property type="protein sequence ID" value="QDU45417.1"/>
    <property type="molecule type" value="Genomic_DNA"/>
</dbReference>
<comment type="subcellular location">
    <subcellularLocation>
        <location evidence="5">Cell outer membrane</location>
    </subcellularLocation>
    <subcellularLocation>
        <location evidence="1">Membrane</location>
    </subcellularLocation>
</comment>
<keyword evidence="11" id="KW-1185">Reference proteome</keyword>
<protein>
    <submittedName>
        <fullName evidence="10">Type II secretion system protein D</fullName>
    </submittedName>
</protein>
<dbReference type="GO" id="GO:0015627">
    <property type="term" value="C:type II protein secretion system complex"/>
    <property type="evidence" value="ECO:0007669"/>
    <property type="project" value="TreeGrafter"/>
</dbReference>
<feature type="domain" description="NolW-like" evidence="9">
    <location>
        <begin position="493"/>
        <end position="556"/>
    </location>
</feature>
<evidence type="ECO:0000313" key="10">
    <source>
        <dbReference type="EMBL" id="QDU45417.1"/>
    </source>
</evidence>
<keyword evidence="2 7" id="KW-0732">Signal</keyword>
<dbReference type="PRINTS" id="PR00811">
    <property type="entry name" value="BCTERIALGSPD"/>
</dbReference>
<evidence type="ECO:0000256" key="3">
    <source>
        <dbReference type="ARBA" id="ARBA00023136"/>
    </source>
</evidence>
<dbReference type="Gene3D" id="3.30.1370.120">
    <property type="match status" value="5"/>
</dbReference>
<feature type="region of interest" description="Disordered" evidence="6">
    <location>
        <begin position="335"/>
        <end position="366"/>
    </location>
</feature>
<feature type="domain" description="NolW-like" evidence="9">
    <location>
        <begin position="774"/>
        <end position="854"/>
    </location>
</feature>
<accession>A0A517ZSF1</accession>
<gene>
    <name evidence="10" type="primary">gspD_3</name>
    <name evidence="10" type="ORF">Mal52_39110</name>
</gene>
<dbReference type="InterPro" id="IPR038591">
    <property type="entry name" value="NolW-like_sf"/>
</dbReference>
<feature type="signal peptide" evidence="7">
    <location>
        <begin position="1"/>
        <end position="30"/>
    </location>
</feature>
<dbReference type="RefSeq" id="WP_145377801.1">
    <property type="nucleotide sequence ID" value="NZ_CP036276.1"/>
</dbReference>
<proteinExistence type="inferred from homology"/>
<name>A0A517ZSF1_9PLAN</name>
<dbReference type="Pfam" id="PF03958">
    <property type="entry name" value="Secretin_N"/>
    <property type="match status" value="3"/>
</dbReference>
<sequence precursor="true">MTFSKLKLPLVCVITLATASWLLPSWAVLAAEKEGKSPRTRENALDVARSFQNETVTESEATVRLFFLNEKWEKVLRDVAKSMDKTLVADQVPRGFYSRRDGSMHSPETALNILNRALTKKHFRLVIKGEFLVLLDKNSIRKKYRPATVPEYDPDTAEEAVAPQKPTPIRRINHEEPVAQPLFDDYQPEAAAEPTDDEPQIESVAIQPGRRPAVGIARAIFKAFKPAARLVDAGPSGLPGFVVTHRVTQASRTGKPLKTTDLRLAVGIDATQNELVVEGPPEQVESMLDLVDQLDELRLRRNETVRLVAGTSDMGQVKRSLQPALKRLIAQVDQNPADDANNNQPPQDPQPGDVPEEGQPGLSDLVGGLKGDVAVESVPGMGILILRGNKADTEAVMRIIEEIQRLGQGAAPDIQVLTLRHVRSKALADLLTQLYEKLLSGRAETAQKLQPAIILPVVTPNSIVILAPAADMQSILKLANELDQPVAPGSQFQVFRLKSAVASQVVEIVNEFYAERGGLGPEIKITADPRTNAVFLFAGPRDMQEIGSLIVEIDKEDSDSINQMRLFRLENAVADELAETLNTAIQSALSPQTTTGGGQGGQFGGQAGGGEGTQEIRGIRSTILQFLKVEEGHEELIRSGILSDIRITADPRTNNLMVVAPEASMPLLAALIKRLDQPSPSVADIKMFKMINADSTAVVQILDTLFQVQEQGQDQQLGIQLAGAEGADSNLIPLQFTADARTNTIIARGGSEALRVAEAVILRLDADKIRERETSVYRLKNKRAEDVAEAINEFLAERQVVEEERTELGSLFAQIEREVIVVPEPISNTLIISATPRYFEDISSLVVQLDSQPEEVIIQALLVEVQLENTDEFGVELGLQDSLLFDRSIISPDDITTITETFANPGTGVTTETQRIISQASTPGFPFNNGNQLGNNTINPASVGTQGLSNFAVGRTNSELGFGGLVLSASSESISVLIRALSEVRNVEVLSRPQIRTLDNLTAEIQVGQDVPIIQGINQTALGAAYPIVQQDRAGIILSVKPRITPEGNVVMEVLAVKSAYDLTPGSGVPIFTDATNGNVVESPVKTITQASAVVSAKSGQTIVLGGMITKDTSHIERKVPFLGDLPLLGNAFRYEFDQNRRSELLIFLTPRIIHDDSTSEWIKQVEAERIHFFTEEAEAIQGPLYALPEENAICEPELGPTPDHQLPPAVLPPPEAIDEEGVPTTRMPSRSETMKYEDAYSEAPQMLQVDQEFSDDEMLEFAN</sequence>
<evidence type="ECO:0000313" key="11">
    <source>
        <dbReference type="Proteomes" id="UP000319383"/>
    </source>
</evidence>
<keyword evidence="3" id="KW-0472">Membrane</keyword>